<dbReference type="Proteomes" id="UP000694415">
    <property type="component" value="Unplaced"/>
</dbReference>
<organism evidence="2 3">
    <name type="scientific">Mus spicilegus</name>
    <name type="common">Mound-building mouse</name>
    <dbReference type="NCBI Taxonomy" id="10103"/>
    <lineage>
        <taxon>Eukaryota</taxon>
        <taxon>Metazoa</taxon>
        <taxon>Chordata</taxon>
        <taxon>Craniata</taxon>
        <taxon>Vertebrata</taxon>
        <taxon>Euteleostomi</taxon>
        <taxon>Mammalia</taxon>
        <taxon>Eutheria</taxon>
        <taxon>Euarchontoglires</taxon>
        <taxon>Glires</taxon>
        <taxon>Rodentia</taxon>
        <taxon>Myomorpha</taxon>
        <taxon>Muroidea</taxon>
        <taxon>Muridae</taxon>
        <taxon>Murinae</taxon>
        <taxon>Mus</taxon>
        <taxon>Mus</taxon>
    </lineage>
</organism>
<evidence type="ECO:0000313" key="2">
    <source>
        <dbReference type="Ensembl" id="ENSMSIP00000022275.1"/>
    </source>
</evidence>
<evidence type="ECO:0000256" key="1">
    <source>
        <dbReference type="SAM" id="Phobius"/>
    </source>
</evidence>
<sequence>MAGYLINSALQTHISKTMPPTGLLPQALLSCLCLLASHSSLHQTHTERSPELVCSNLLLGVGSSPFGKDFELLNSRLYILSAGVFFSAQMTGATWSSFSVCVVYACVPLTIGSFLFFSFLFFLFFFFFFSVFGFSRQGFSVKPWLSWNLLCRPGWPQTQKSACLCLPSVGIKGVSHHCPDTIGYFILSFLHLIF</sequence>
<dbReference type="AlphaFoldDB" id="A0A8C6HJB2"/>
<protein>
    <submittedName>
        <fullName evidence="2">Uncharacterized protein</fullName>
    </submittedName>
</protein>
<keyword evidence="1" id="KW-0472">Membrane</keyword>
<proteinExistence type="predicted"/>
<dbReference type="GeneTree" id="ENSGT01040000241587"/>
<feature type="transmembrane region" description="Helical" evidence="1">
    <location>
        <begin position="111"/>
        <end position="134"/>
    </location>
</feature>
<keyword evidence="3" id="KW-1185">Reference proteome</keyword>
<reference evidence="2" key="1">
    <citation type="submission" date="2025-08" db="UniProtKB">
        <authorList>
            <consortium name="Ensembl"/>
        </authorList>
    </citation>
    <scope>IDENTIFICATION</scope>
</reference>
<keyword evidence="1" id="KW-1133">Transmembrane helix</keyword>
<keyword evidence="1" id="KW-0812">Transmembrane</keyword>
<evidence type="ECO:0000313" key="3">
    <source>
        <dbReference type="Proteomes" id="UP000694415"/>
    </source>
</evidence>
<accession>A0A8C6HJB2</accession>
<reference evidence="2" key="2">
    <citation type="submission" date="2025-09" db="UniProtKB">
        <authorList>
            <consortium name="Ensembl"/>
        </authorList>
    </citation>
    <scope>IDENTIFICATION</scope>
</reference>
<name>A0A8C6HJB2_MUSSI</name>
<feature type="transmembrane region" description="Helical" evidence="1">
    <location>
        <begin position="77"/>
        <end position="105"/>
    </location>
</feature>
<dbReference type="Ensembl" id="ENSMSIT00000028090.1">
    <property type="protein sequence ID" value="ENSMSIP00000022275.1"/>
    <property type="gene ID" value="ENSMSIG00000018917.1"/>
</dbReference>